<keyword evidence="1" id="KW-0802">TPR repeat</keyword>
<dbReference type="Proteomes" id="UP000630353">
    <property type="component" value="Unassembled WGS sequence"/>
</dbReference>
<dbReference type="EMBL" id="BMZS01000004">
    <property type="protein sequence ID" value="GHD49948.1"/>
    <property type="molecule type" value="Genomic_DNA"/>
</dbReference>
<dbReference type="PROSITE" id="PS50005">
    <property type="entry name" value="TPR"/>
    <property type="match status" value="1"/>
</dbReference>
<evidence type="ECO:0000313" key="3">
    <source>
        <dbReference type="EMBL" id="GHD49948.1"/>
    </source>
</evidence>
<protein>
    <recommendedName>
        <fullName evidence="2">Glycosyltransferase 2-like domain-containing protein</fullName>
    </recommendedName>
</protein>
<comment type="caution">
    <text evidence="3">The sequence shown here is derived from an EMBL/GenBank/DDBJ whole genome shotgun (WGS) entry which is preliminary data.</text>
</comment>
<dbReference type="SUPFAM" id="SSF53448">
    <property type="entry name" value="Nucleotide-diphospho-sugar transferases"/>
    <property type="match status" value="1"/>
</dbReference>
<dbReference type="PANTHER" id="PTHR43685">
    <property type="entry name" value="GLYCOSYLTRANSFERASE"/>
    <property type="match status" value="1"/>
</dbReference>
<dbReference type="InterPro" id="IPR019734">
    <property type="entry name" value="TPR_rpt"/>
</dbReference>
<name>A0A918XRV7_9PROT</name>
<organism evidence="3 4">
    <name type="scientific">Thalassobaculum fulvum</name>
    <dbReference type="NCBI Taxonomy" id="1633335"/>
    <lineage>
        <taxon>Bacteria</taxon>
        <taxon>Pseudomonadati</taxon>
        <taxon>Pseudomonadota</taxon>
        <taxon>Alphaproteobacteria</taxon>
        <taxon>Rhodospirillales</taxon>
        <taxon>Thalassobaculaceae</taxon>
        <taxon>Thalassobaculum</taxon>
    </lineage>
</organism>
<reference evidence="3" key="1">
    <citation type="journal article" date="2014" name="Int. J. Syst. Evol. Microbiol.">
        <title>Complete genome sequence of Corynebacterium casei LMG S-19264T (=DSM 44701T), isolated from a smear-ripened cheese.</title>
        <authorList>
            <consortium name="US DOE Joint Genome Institute (JGI-PGF)"/>
            <person name="Walter F."/>
            <person name="Albersmeier A."/>
            <person name="Kalinowski J."/>
            <person name="Ruckert C."/>
        </authorList>
    </citation>
    <scope>NUCLEOTIDE SEQUENCE</scope>
    <source>
        <strain evidence="3">KCTC 42651</strain>
    </source>
</reference>
<sequence length="1182" mass="130296">MRYKLARPKDLPDAAGLRFLEVQVDIYRKMRGTAPNYTGMIRNEAHDALLALGTAYHFRGEDEKAIEVLEELAADQDKVGGLRYLAVSYERLHRYKEAIATHRKAVDRAPTNAFHLGHLGRLLCLMGQDREALGILKAGQKAAPYDAHIRSRLASVRSRLTPGELDESIRRPAYSIIVVLGDRSNFSEYQTLLEALYRRMHKIVLVVDADDVSKLGNPRGDGRLDLKAWVRRHPGVDITDHATIHRRRLARLSRLLDKPYATTEGRPWIAPVSKELRGWTLKMAADLMLVCLDRTDPMFAEAYVQAADDAGYLICGLSVSDRPTAVERRLDRTIPRIRCVANGAERVEQVVALRENSIVVHGDLTLEPAFRPVPDKTDFRVFDQIFPTLAGTGFVLYMADPACAPLDELRRAGTLAARLRQSNRMALRRLAVVYRSAMPARLPFQYAMPDNLVLWPRPDASQDSNTAVMLRVGIQRATAVVSHTVGELGPAVMGDRPAIVLETDGSPARVDGPYASGTYRCDTLGEAVRLLGDIVDGCDPAAAARSVFVSASDLAGRSRFSTLGDLLGHGVELVAGGETVERVSKLLLSEFHDALGASSGSAGDGQGGGDVDANWFEAADRALAAAGSALTVAPELRAGSAPLRDSLRPALDAAAALVRGLERSGLTGQLTGESSNPLLAQLLGGIDFPEGQVQSALLLKAVFPDLTIYLVDVEERFEEAERAVREVFPDARIANAVESSPGKLIRSLDFVYTLDKRLSDIKAYVPSVAIAQSALSLVPEERALILATRLAEWSVPFLALSIDAEHPRAARYPQLSAALRRSFRLTDLGESGDERYLTSVAVSRSAVMKALSGRPDVKAWPQVLGNPSVTIGLVVYNGAEALKEALESVLAQTYWDYEVIVVDNGSTDATLNIARSYADRDPRISIYPRPKNVGAVGNFRFALSLSRGRYFCWASDHDVYDEVWLERMVRALEGRPNAVLAYPYFGMIDDRGARVGDHLVRFDTSGRTMAQRMRLVTDRMRGSGSKVYGLYRRAALDQVRVRTTVWWDRLFLLELAAVGEFVQVNEVLWWRRYKGILRDKVSAPDVGKFGLIPDGLSTKDTVVRQLKISFEDGRPPFLMRMATLANAVLLVWDTAISPPGRRGVDLRMLPLALRSAYRAMVRTKSFIPAEFQALREHVLGRH</sequence>
<dbReference type="InterPro" id="IPR001173">
    <property type="entry name" value="Glyco_trans_2-like"/>
</dbReference>
<dbReference type="SUPFAM" id="SSF48452">
    <property type="entry name" value="TPR-like"/>
    <property type="match status" value="1"/>
</dbReference>
<evidence type="ECO:0000259" key="2">
    <source>
        <dbReference type="Pfam" id="PF00535"/>
    </source>
</evidence>
<evidence type="ECO:0000313" key="4">
    <source>
        <dbReference type="Proteomes" id="UP000630353"/>
    </source>
</evidence>
<dbReference type="RefSeq" id="WP_189989482.1">
    <property type="nucleotide sequence ID" value="NZ_BMZS01000004.1"/>
</dbReference>
<dbReference type="CDD" id="cd00761">
    <property type="entry name" value="Glyco_tranf_GTA_type"/>
    <property type="match status" value="1"/>
</dbReference>
<dbReference type="AlphaFoldDB" id="A0A918XRV7"/>
<dbReference type="Gene3D" id="3.90.550.10">
    <property type="entry name" value="Spore Coat Polysaccharide Biosynthesis Protein SpsA, Chain A"/>
    <property type="match status" value="1"/>
</dbReference>
<keyword evidence="4" id="KW-1185">Reference proteome</keyword>
<dbReference type="Pfam" id="PF13176">
    <property type="entry name" value="TPR_7"/>
    <property type="match status" value="1"/>
</dbReference>
<dbReference type="InterPro" id="IPR029044">
    <property type="entry name" value="Nucleotide-diphossugar_trans"/>
</dbReference>
<dbReference type="PANTHER" id="PTHR43685:SF2">
    <property type="entry name" value="GLYCOSYLTRANSFERASE 2-LIKE DOMAIN-CONTAINING PROTEIN"/>
    <property type="match status" value="1"/>
</dbReference>
<gene>
    <name evidence="3" type="ORF">GCM10017083_22940</name>
</gene>
<feature type="domain" description="Glycosyltransferase 2-like" evidence="2">
    <location>
        <begin position="871"/>
        <end position="1036"/>
    </location>
</feature>
<accession>A0A918XRV7</accession>
<reference evidence="3" key="2">
    <citation type="submission" date="2020-09" db="EMBL/GenBank/DDBJ databases">
        <authorList>
            <person name="Sun Q."/>
            <person name="Kim S."/>
        </authorList>
    </citation>
    <scope>NUCLEOTIDE SEQUENCE</scope>
    <source>
        <strain evidence="3">KCTC 42651</strain>
    </source>
</reference>
<proteinExistence type="predicted"/>
<dbReference type="SMART" id="SM00028">
    <property type="entry name" value="TPR"/>
    <property type="match status" value="3"/>
</dbReference>
<evidence type="ECO:0000256" key="1">
    <source>
        <dbReference type="PROSITE-ProRule" id="PRU00339"/>
    </source>
</evidence>
<dbReference type="Gene3D" id="1.25.40.10">
    <property type="entry name" value="Tetratricopeptide repeat domain"/>
    <property type="match status" value="1"/>
</dbReference>
<dbReference type="InterPro" id="IPR050834">
    <property type="entry name" value="Glycosyltransf_2"/>
</dbReference>
<feature type="repeat" description="TPR" evidence="1">
    <location>
        <begin position="79"/>
        <end position="112"/>
    </location>
</feature>
<dbReference type="InterPro" id="IPR011990">
    <property type="entry name" value="TPR-like_helical_dom_sf"/>
</dbReference>
<dbReference type="Pfam" id="PF00535">
    <property type="entry name" value="Glycos_transf_2"/>
    <property type="match status" value="1"/>
</dbReference>